<feature type="non-terminal residue" evidence="7">
    <location>
        <position position="1"/>
    </location>
</feature>
<gene>
    <name evidence="7" type="ORF">NSCI0253_LOCUS13553</name>
</gene>
<dbReference type="EMBL" id="HBFQ01019354">
    <property type="protein sequence ID" value="CAD8839205.1"/>
    <property type="molecule type" value="Transcribed_RNA"/>
</dbReference>
<accession>A0A7S1A1A7</accession>
<organism evidence="7">
    <name type="scientific">Noctiluca scintillans</name>
    <name type="common">Sea sparkle</name>
    <name type="synonym">Red tide dinoflagellate</name>
    <dbReference type="NCBI Taxonomy" id="2966"/>
    <lineage>
        <taxon>Eukaryota</taxon>
        <taxon>Sar</taxon>
        <taxon>Alveolata</taxon>
        <taxon>Dinophyceae</taxon>
        <taxon>Noctilucales</taxon>
        <taxon>Noctilucaceae</taxon>
        <taxon>Noctiluca</taxon>
    </lineage>
</organism>
<dbReference type="InterPro" id="IPR005123">
    <property type="entry name" value="Oxoglu/Fe-dep_dioxygenase_dom"/>
</dbReference>
<keyword evidence="5" id="KW-0408">Iron</keyword>
<keyword evidence="2" id="KW-0479">Metal-binding</keyword>
<evidence type="ECO:0000259" key="6">
    <source>
        <dbReference type="PROSITE" id="PS51471"/>
    </source>
</evidence>
<evidence type="ECO:0000313" key="7">
    <source>
        <dbReference type="EMBL" id="CAD8839205.1"/>
    </source>
</evidence>
<dbReference type="SMART" id="SM00702">
    <property type="entry name" value="P4Hc"/>
    <property type="match status" value="1"/>
</dbReference>
<comment type="cofactor">
    <cofactor evidence="1">
        <name>L-ascorbate</name>
        <dbReference type="ChEBI" id="CHEBI:38290"/>
    </cofactor>
</comment>
<proteinExistence type="predicted"/>
<keyword evidence="3" id="KW-0223">Dioxygenase</keyword>
<dbReference type="PANTHER" id="PTHR10869:SF233">
    <property type="entry name" value="FE2OG DIOXYGENASE DOMAIN-CONTAINING PROTEIN"/>
    <property type="match status" value="1"/>
</dbReference>
<evidence type="ECO:0000256" key="2">
    <source>
        <dbReference type="ARBA" id="ARBA00022723"/>
    </source>
</evidence>
<dbReference type="InterPro" id="IPR045054">
    <property type="entry name" value="P4HA-like"/>
</dbReference>
<feature type="domain" description="Fe2OG dioxygenase" evidence="6">
    <location>
        <begin position="162"/>
        <end position="267"/>
    </location>
</feature>
<dbReference type="GO" id="GO:0004656">
    <property type="term" value="F:procollagen-proline 4-dioxygenase activity"/>
    <property type="evidence" value="ECO:0007669"/>
    <property type="project" value="TreeGrafter"/>
</dbReference>
<evidence type="ECO:0000256" key="1">
    <source>
        <dbReference type="ARBA" id="ARBA00001961"/>
    </source>
</evidence>
<name>A0A7S1A1A7_NOCSC</name>
<evidence type="ECO:0000256" key="3">
    <source>
        <dbReference type="ARBA" id="ARBA00022964"/>
    </source>
</evidence>
<dbReference type="Pfam" id="PF13640">
    <property type="entry name" value="2OG-FeII_Oxy_3"/>
    <property type="match status" value="1"/>
</dbReference>
<reference evidence="7" key="1">
    <citation type="submission" date="2021-01" db="EMBL/GenBank/DDBJ databases">
        <authorList>
            <person name="Corre E."/>
            <person name="Pelletier E."/>
            <person name="Niang G."/>
            <person name="Scheremetjew M."/>
            <person name="Finn R."/>
            <person name="Kale V."/>
            <person name="Holt S."/>
            <person name="Cochrane G."/>
            <person name="Meng A."/>
            <person name="Brown T."/>
            <person name="Cohen L."/>
        </authorList>
    </citation>
    <scope>NUCLEOTIDE SEQUENCE</scope>
</reference>
<sequence>VSPTRGLCSVEVDAVRTEMRRTLFFALLCWPRALAQRRTHQQILRAMHRCHRDPTLYPGVRKPHDLNDIFSHVQRGDFAELSPQVLSTNPWIVYFETFMSDAEVEAITDHMFGASFHQSETGDGDSQRHSETAFCTDECADADIVKTVLGRAGNITHVPAENFDFVQALRYLPGMYYRAHHDNHPSFHLLPCGSRIYTMFVYLSDVEEGGETTFPRLNLTSPAKKGAAVLFVNTLDGDPDKTDSRTTHEAITVTKGEKRGLNLWLYQYNFKHFWEMDCTSIELADDVGKLKRKQGRNFVAIDEKLDGMGFCFDEDDGESDSPAAVHLSIENPAADRIGVFWVGNDEEEVFISDVGANQRERLDTFPTHRLRLRRGTTVGDALIREYTVAAARQQTLVAETVDDGKEEL</sequence>
<evidence type="ECO:0000256" key="5">
    <source>
        <dbReference type="ARBA" id="ARBA00023004"/>
    </source>
</evidence>
<dbReference type="Gene3D" id="2.60.120.620">
    <property type="entry name" value="q2cbj1_9rhob like domain"/>
    <property type="match status" value="1"/>
</dbReference>
<dbReference type="AlphaFoldDB" id="A0A7S1A1A7"/>
<dbReference type="PANTHER" id="PTHR10869">
    <property type="entry name" value="PROLYL 4-HYDROXYLASE ALPHA SUBUNIT"/>
    <property type="match status" value="1"/>
</dbReference>
<dbReference type="GO" id="GO:0005783">
    <property type="term" value="C:endoplasmic reticulum"/>
    <property type="evidence" value="ECO:0007669"/>
    <property type="project" value="TreeGrafter"/>
</dbReference>
<protein>
    <recommendedName>
        <fullName evidence="6">Fe2OG dioxygenase domain-containing protein</fullName>
    </recommendedName>
</protein>
<evidence type="ECO:0000256" key="4">
    <source>
        <dbReference type="ARBA" id="ARBA00023002"/>
    </source>
</evidence>
<dbReference type="GO" id="GO:0031418">
    <property type="term" value="F:L-ascorbic acid binding"/>
    <property type="evidence" value="ECO:0007669"/>
    <property type="project" value="InterPro"/>
</dbReference>
<keyword evidence="4" id="KW-0560">Oxidoreductase</keyword>
<dbReference type="InterPro" id="IPR044862">
    <property type="entry name" value="Pro_4_hyd_alph_FE2OG_OXY"/>
</dbReference>
<dbReference type="PROSITE" id="PS51471">
    <property type="entry name" value="FE2OG_OXY"/>
    <property type="match status" value="1"/>
</dbReference>
<dbReference type="InterPro" id="IPR006620">
    <property type="entry name" value="Pro_4_hyd_alph"/>
</dbReference>
<dbReference type="GO" id="GO:0005506">
    <property type="term" value="F:iron ion binding"/>
    <property type="evidence" value="ECO:0007669"/>
    <property type="project" value="InterPro"/>
</dbReference>